<dbReference type="PANTHER" id="PTHR43649">
    <property type="entry name" value="ARABINOSE-BINDING PROTEIN-RELATED"/>
    <property type="match status" value="1"/>
</dbReference>
<evidence type="ECO:0000256" key="1">
    <source>
        <dbReference type="SAM" id="SignalP"/>
    </source>
</evidence>
<evidence type="ECO:0000313" key="3">
    <source>
        <dbReference type="Proteomes" id="UP000195781"/>
    </source>
</evidence>
<dbReference type="EMBL" id="NFIE01000006">
    <property type="protein sequence ID" value="OUN89098.1"/>
    <property type="molecule type" value="Genomic_DNA"/>
</dbReference>
<dbReference type="Proteomes" id="UP000195781">
    <property type="component" value="Unassembled WGS sequence"/>
</dbReference>
<dbReference type="Pfam" id="PF01547">
    <property type="entry name" value="SBP_bac_1"/>
    <property type="match status" value="1"/>
</dbReference>
<evidence type="ECO:0000313" key="2">
    <source>
        <dbReference type="EMBL" id="OUN89098.1"/>
    </source>
</evidence>
<feature type="chain" id="PRO_5038808088" evidence="1">
    <location>
        <begin position="26"/>
        <end position="442"/>
    </location>
</feature>
<sequence>MLSKPISRRSLLGLTAAGAASLMFAGCTNERSDGKVEVEIVSYKQEAVSIFEQIMADFNATHDDIYLNIQSPADAVTVMKTRFVRENYPDVIGIGGDADYASFVDSEILADVSDYPGMDSVSPAYIDILKSVTYVPMEGIYGVPYVANAAGMLYNKQMFADKGWAIPETWDELIALCDEIVAEGQVAPFYLGYADTWTILSPWNSIAVNMVPSDLARQVNAGEATFAEYYGAPARRMRQMLKYSQTTIGDPGPFSIQYNDACTRFGNGMSAMYPCGSFAVPQILRSGTDIEVGMFPMPSAENPEDRIVVSGVDLQWCVAETCKHKDAVYEVLDFLSSPDYLQTYITDQRAISCIEGDFELDPLFDDIKPWLEEGRVLDYLDHSYQSAMAVDAQLQTMLQDNDGTEDEIIDRFLKKFDSDWQRYNRNVIRQVQEYDRQHGIES</sequence>
<dbReference type="InterPro" id="IPR006059">
    <property type="entry name" value="SBP"/>
</dbReference>
<reference evidence="3" key="1">
    <citation type="submission" date="2017-04" db="EMBL/GenBank/DDBJ databases">
        <title>Function of individual gut microbiota members based on whole genome sequencing of pure cultures obtained from chicken caecum.</title>
        <authorList>
            <person name="Medvecky M."/>
            <person name="Cejkova D."/>
            <person name="Polansky O."/>
            <person name="Karasova D."/>
            <person name="Kubasova T."/>
            <person name="Cizek A."/>
            <person name="Rychlik I."/>
        </authorList>
    </citation>
    <scope>NUCLEOTIDE SEQUENCE [LARGE SCALE GENOMIC DNA]</scope>
    <source>
        <strain evidence="3">An5</strain>
    </source>
</reference>
<proteinExistence type="predicted"/>
<organism evidence="2 3">
    <name type="scientific">[Collinsella] massiliensis</name>
    <dbReference type="NCBI Taxonomy" id="1232426"/>
    <lineage>
        <taxon>Bacteria</taxon>
        <taxon>Bacillati</taxon>
        <taxon>Actinomycetota</taxon>
        <taxon>Coriobacteriia</taxon>
        <taxon>Coriobacteriales</taxon>
        <taxon>Coriobacteriaceae</taxon>
        <taxon>Enorma</taxon>
    </lineage>
</organism>
<dbReference type="AlphaFoldDB" id="A0A1Y3XXQ2"/>
<comment type="caution">
    <text evidence="2">The sequence shown here is derived from an EMBL/GenBank/DDBJ whole genome shotgun (WGS) entry which is preliminary data.</text>
</comment>
<feature type="signal peptide" evidence="1">
    <location>
        <begin position="1"/>
        <end position="25"/>
    </location>
</feature>
<protein>
    <submittedName>
        <fullName evidence="2">Sugar ABC transporter substrate-binding protein</fullName>
    </submittedName>
</protein>
<gene>
    <name evidence="2" type="ORF">B5G02_03760</name>
</gene>
<accession>A0A1Y3XXQ2</accession>
<dbReference type="RefSeq" id="WP_094335243.1">
    <property type="nucleotide sequence ID" value="NZ_NFIE01000006.1"/>
</dbReference>
<dbReference type="OrthoDB" id="8478044at2"/>
<dbReference type="PROSITE" id="PS51318">
    <property type="entry name" value="TAT"/>
    <property type="match status" value="1"/>
</dbReference>
<dbReference type="InterPro" id="IPR050490">
    <property type="entry name" value="Bact_solute-bd_prot1"/>
</dbReference>
<dbReference type="PROSITE" id="PS51257">
    <property type="entry name" value="PROKAR_LIPOPROTEIN"/>
    <property type="match status" value="1"/>
</dbReference>
<dbReference type="Gene3D" id="3.40.190.10">
    <property type="entry name" value="Periplasmic binding protein-like II"/>
    <property type="match status" value="2"/>
</dbReference>
<dbReference type="InterPro" id="IPR006311">
    <property type="entry name" value="TAT_signal"/>
</dbReference>
<keyword evidence="3" id="KW-1185">Reference proteome</keyword>
<keyword evidence="1" id="KW-0732">Signal</keyword>
<dbReference type="PANTHER" id="PTHR43649:SF12">
    <property type="entry name" value="DIACETYLCHITOBIOSE BINDING PROTEIN DASA"/>
    <property type="match status" value="1"/>
</dbReference>
<name>A0A1Y3XXQ2_9ACTN</name>
<dbReference type="SUPFAM" id="SSF53850">
    <property type="entry name" value="Periplasmic binding protein-like II"/>
    <property type="match status" value="1"/>
</dbReference>